<dbReference type="EMBL" id="NIXT01000361">
    <property type="protein sequence ID" value="OXE33256.1"/>
    <property type="molecule type" value="Genomic_DNA"/>
</dbReference>
<dbReference type="InterPro" id="IPR050389">
    <property type="entry name" value="LysR-type_TF"/>
</dbReference>
<keyword evidence="3" id="KW-0238">DNA-binding</keyword>
<gene>
    <name evidence="5" type="ORF">CA163_08465</name>
</gene>
<evidence type="ECO:0000256" key="1">
    <source>
        <dbReference type="ARBA" id="ARBA00009437"/>
    </source>
</evidence>
<reference evidence="5 6" key="1">
    <citation type="journal article" date="2017" name="Appl. Environ. Microbiol.">
        <title>Parallel evolution of two clades of a major Atlantic endemic Vibrio parahaemolyticus pathogen lineage by independent acquisition of related pathogenicity islands.</title>
        <authorList>
            <person name="Xu F."/>
            <person name="Gonzalez-Escalona N."/>
            <person name="Drees K.P."/>
            <person name="Sebra R.P."/>
            <person name="Cooper V.S."/>
            <person name="Jones S.H."/>
            <person name="Whistler C.A."/>
        </authorList>
    </citation>
    <scope>NUCLEOTIDE SEQUENCE [LARGE SCALE GENOMIC DNA]</scope>
    <source>
        <strain evidence="5 6">MAVP-3</strain>
    </source>
</reference>
<dbReference type="InterPro" id="IPR005119">
    <property type="entry name" value="LysR_subst-bd"/>
</dbReference>
<protein>
    <submittedName>
        <fullName evidence="5">LysR family transcriptional regulator</fullName>
    </submittedName>
</protein>
<dbReference type="OMA" id="ANQMSTS"/>
<sequence length="324" mass="37638">MLRESLDMIFNYNLLKPLALLLETKSITATANQMSTSASAVSRTLRSLREIFQDELLTRKNGRMELTPKAISIRAKLNNIIHDIDELTEDMSFDPSTSDIKINIAMNSYIAYWLAPEIIQYFSENAPNIELTIEDWNELTPDRINNHLVHFGIHYFPLNLNKNLVQRKVGKDMSVMVCRKDHPINNESISLETIASYPLAIHLQKHWNERQDKLSRLLLSHGIDFKVKLKTTHINVIINAVETTDLLFPCSIYIAEQLGEKFSYITSSDEVFLPLQEKEFGFIYDKAYKNDPMIVWLHSTISKLMNDFLDVYNKKFDSRYEKSR</sequence>
<dbReference type="Gene3D" id="1.10.10.10">
    <property type="entry name" value="Winged helix-like DNA-binding domain superfamily/Winged helix DNA-binding domain"/>
    <property type="match status" value="1"/>
</dbReference>
<dbReference type="PROSITE" id="PS50931">
    <property type="entry name" value="HTH_LYSR"/>
    <property type="match status" value="1"/>
</dbReference>
<dbReference type="SMR" id="A0A227JDW4"/>
<dbReference type="AlphaFoldDB" id="A0A227JDW4"/>
<evidence type="ECO:0000256" key="2">
    <source>
        <dbReference type="ARBA" id="ARBA00023015"/>
    </source>
</evidence>
<keyword evidence="2" id="KW-0805">Transcription regulation</keyword>
<dbReference type="PANTHER" id="PTHR30118:SF15">
    <property type="entry name" value="TRANSCRIPTIONAL REGULATORY PROTEIN"/>
    <property type="match status" value="1"/>
</dbReference>
<dbReference type="Pfam" id="PF00126">
    <property type="entry name" value="HTH_1"/>
    <property type="match status" value="1"/>
</dbReference>
<dbReference type="GO" id="GO:0003700">
    <property type="term" value="F:DNA-binding transcription factor activity"/>
    <property type="evidence" value="ECO:0007669"/>
    <property type="project" value="InterPro"/>
</dbReference>
<dbReference type="GO" id="GO:0003677">
    <property type="term" value="F:DNA binding"/>
    <property type="evidence" value="ECO:0007669"/>
    <property type="project" value="UniProtKB-KW"/>
</dbReference>
<proteinExistence type="inferred from homology"/>
<comment type="similarity">
    <text evidence="1">Belongs to the LysR transcriptional regulatory family.</text>
</comment>
<dbReference type="InterPro" id="IPR036388">
    <property type="entry name" value="WH-like_DNA-bd_sf"/>
</dbReference>
<dbReference type="InterPro" id="IPR036390">
    <property type="entry name" value="WH_DNA-bd_sf"/>
</dbReference>
<evidence type="ECO:0000313" key="6">
    <source>
        <dbReference type="Proteomes" id="UP000214596"/>
    </source>
</evidence>
<organism evidence="5 6">
    <name type="scientific">Vibrio parahaemolyticus</name>
    <dbReference type="NCBI Taxonomy" id="670"/>
    <lineage>
        <taxon>Bacteria</taxon>
        <taxon>Pseudomonadati</taxon>
        <taxon>Pseudomonadota</taxon>
        <taxon>Gammaproteobacteria</taxon>
        <taxon>Vibrionales</taxon>
        <taxon>Vibrionaceae</taxon>
        <taxon>Vibrio</taxon>
    </lineage>
</organism>
<dbReference type="InterPro" id="IPR000847">
    <property type="entry name" value="LysR_HTH_N"/>
</dbReference>
<dbReference type="Gene3D" id="3.40.190.10">
    <property type="entry name" value="Periplasmic binding protein-like II"/>
    <property type="match status" value="2"/>
</dbReference>
<comment type="caution">
    <text evidence="5">The sequence shown here is derived from an EMBL/GenBank/DDBJ whole genome shotgun (WGS) entry which is preliminary data.</text>
</comment>
<evidence type="ECO:0000256" key="4">
    <source>
        <dbReference type="ARBA" id="ARBA00023163"/>
    </source>
</evidence>
<dbReference type="PANTHER" id="PTHR30118">
    <property type="entry name" value="HTH-TYPE TRANSCRIPTIONAL REGULATOR LEUO-RELATED"/>
    <property type="match status" value="1"/>
</dbReference>
<name>A0A227JDW4_VIBPH</name>
<evidence type="ECO:0000256" key="3">
    <source>
        <dbReference type="ARBA" id="ARBA00023125"/>
    </source>
</evidence>
<dbReference type="Proteomes" id="UP000214596">
    <property type="component" value="Unassembled WGS sequence"/>
</dbReference>
<dbReference type="Pfam" id="PF03466">
    <property type="entry name" value="LysR_substrate"/>
    <property type="match status" value="1"/>
</dbReference>
<dbReference type="SUPFAM" id="SSF46785">
    <property type="entry name" value="Winged helix' DNA-binding domain"/>
    <property type="match status" value="1"/>
</dbReference>
<keyword evidence="4" id="KW-0804">Transcription</keyword>
<accession>A0A227JDW4</accession>
<dbReference type="SUPFAM" id="SSF53850">
    <property type="entry name" value="Periplasmic binding protein-like II"/>
    <property type="match status" value="1"/>
</dbReference>
<dbReference type="OrthoDB" id="6395715at2"/>
<dbReference type="STRING" id="670.ACZ92_06220"/>
<evidence type="ECO:0000313" key="5">
    <source>
        <dbReference type="EMBL" id="OXE33256.1"/>
    </source>
</evidence>